<keyword evidence="1" id="KW-0472">Membrane</keyword>
<accession>A0A9D1YRJ0</accession>
<reference evidence="2" key="2">
    <citation type="submission" date="2021-04" db="EMBL/GenBank/DDBJ databases">
        <authorList>
            <person name="Gilroy R."/>
        </authorList>
    </citation>
    <scope>NUCLEOTIDE SEQUENCE</scope>
    <source>
        <strain evidence="2">ChiSxjej3B15-24422</strain>
    </source>
</reference>
<feature type="transmembrane region" description="Helical" evidence="1">
    <location>
        <begin position="6"/>
        <end position="27"/>
    </location>
</feature>
<evidence type="ECO:0000313" key="3">
    <source>
        <dbReference type="Proteomes" id="UP000824007"/>
    </source>
</evidence>
<comment type="caution">
    <text evidence="2">The sequence shown here is derived from an EMBL/GenBank/DDBJ whole genome shotgun (WGS) entry which is preliminary data.</text>
</comment>
<keyword evidence="1" id="KW-0812">Transmembrane</keyword>
<evidence type="ECO:0000313" key="2">
    <source>
        <dbReference type="EMBL" id="HIY59852.1"/>
    </source>
</evidence>
<gene>
    <name evidence="2" type="ORF">H9831_04095</name>
</gene>
<sequence length="174" mass="19830">MTNQEAGFWILAIGLLLCLSAIVILIWDKRRKYKYKESVMGTVISHKRCHTDTGHGSISYPCAVVEYEADGRKYQCIQRYSMIYYNSVKRAEYDWEIDEKYGLHCYVTSRCRNHVDPVRDWFPVGSAMEVRYVPGKPRKAYCGALRSMRLVVLILGPIGAGICLLGALLMLVPA</sequence>
<organism evidence="2 3">
    <name type="scientific">Candidatus Eisenbergiella pullistercoris</name>
    <dbReference type="NCBI Taxonomy" id="2838555"/>
    <lineage>
        <taxon>Bacteria</taxon>
        <taxon>Bacillati</taxon>
        <taxon>Bacillota</taxon>
        <taxon>Clostridia</taxon>
        <taxon>Lachnospirales</taxon>
        <taxon>Lachnospiraceae</taxon>
        <taxon>Eisenbergiella</taxon>
    </lineage>
</organism>
<keyword evidence="1" id="KW-1133">Transmembrane helix</keyword>
<dbReference type="EMBL" id="DXDD01000050">
    <property type="protein sequence ID" value="HIY59852.1"/>
    <property type="molecule type" value="Genomic_DNA"/>
</dbReference>
<protein>
    <submittedName>
        <fullName evidence="2">DUF3592 domain-containing protein</fullName>
    </submittedName>
</protein>
<feature type="transmembrane region" description="Helical" evidence="1">
    <location>
        <begin position="150"/>
        <end position="172"/>
    </location>
</feature>
<evidence type="ECO:0000256" key="1">
    <source>
        <dbReference type="SAM" id="Phobius"/>
    </source>
</evidence>
<name>A0A9D1YRJ0_9FIRM</name>
<reference evidence="2" key="1">
    <citation type="journal article" date="2021" name="PeerJ">
        <title>Extensive microbial diversity within the chicken gut microbiome revealed by metagenomics and culture.</title>
        <authorList>
            <person name="Gilroy R."/>
            <person name="Ravi A."/>
            <person name="Getino M."/>
            <person name="Pursley I."/>
            <person name="Horton D.L."/>
            <person name="Alikhan N.F."/>
            <person name="Baker D."/>
            <person name="Gharbi K."/>
            <person name="Hall N."/>
            <person name="Watson M."/>
            <person name="Adriaenssens E.M."/>
            <person name="Foster-Nyarko E."/>
            <person name="Jarju S."/>
            <person name="Secka A."/>
            <person name="Antonio M."/>
            <person name="Oren A."/>
            <person name="Chaudhuri R.R."/>
            <person name="La Ragione R."/>
            <person name="Hildebrand F."/>
            <person name="Pallen M.J."/>
        </authorList>
    </citation>
    <scope>NUCLEOTIDE SEQUENCE</scope>
    <source>
        <strain evidence="2">ChiSxjej3B15-24422</strain>
    </source>
</reference>
<proteinExistence type="predicted"/>
<dbReference type="AlphaFoldDB" id="A0A9D1YRJ0"/>
<dbReference type="Proteomes" id="UP000824007">
    <property type="component" value="Unassembled WGS sequence"/>
</dbReference>